<dbReference type="InterPro" id="IPR035979">
    <property type="entry name" value="RBD_domain_sf"/>
</dbReference>
<organism evidence="3">
    <name type="scientific">Melanaphis sacchari</name>
    <dbReference type="NCBI Taxonomy" id="742174"/>
    <lineage>
        <taxon>Eukaryota</taxon>
        <taxon>Metazoa</taxon>
        <taxon>Ecdysozoa</taxon>
        <taxon>Arthropoda</taxon>
        <taxon>Hexapoda</taxon>
        <taxon>Insecta</taxon>
        <taxon>Pterygota</taxon>
        <taxon>Neoptera</taxon>
        <taxon>Paraneoptera</taxon>
        <taxon>Hemiptera</taxon>
        <taxon>Sternorrhyncha</taxon>
        <taxon>Aphidomorpha</taxon>
        <taxon>Aphidoidea</taxon>
        <taxon>Aphididae</taxon>
        <taxon>Aphidini</taxon>
        <taxon>Melanaphis</taxon>
    </lineage>
</organism>
<dbReference type="CDD" id="cd12951">
    <property type="entry name" value="RRP7_Rrp7A"/>
    <property type="match status" value="1"/>
</dbReference>
<dbReference type="GO" id="GO:0000028">
    <property type="term" value="P:ribosomal small subunit assembly"/>
    <property type="evidence" value="ECO:0007669"/>
    <property type="project" value="TreeGrafter"/>
</dbReference>
<sequence>MEDCVGFKVLPVKVNENSKAIRHLFLKMHLTRDKCAQKPEYQTLFVLGVPEFCNQKIMKHAFRRCGKVKSVYFHNEPTPVEPEVIPSKYFIPKLIKGFKVAYVVFAHTSGLENALSLKCTESDPFILSTESAPIKNIVNRWCENYNDNIVDVKELQSEIDTYMSEYDKKSAARIQIEKETVDNEDEDGWKTVSKKGRNPGFARKEAIKNNIMKNEAKKKIKKTLKNFYRFQIKETKMNQLMELRNKFDNDKSKIELLKQSRKFKPF</sequence>
<dbReference type="PANTHER" id="PTHR13191">
    <property type="entry name" value="RIBOSOMAL RNA PROCESSING PROTEIN 7-RELATED"/>
    <property type="match status" value="1"/>
</dbReference>
<dbReference type="InterPro" id="IPR034890">
    <property type="entry name" value="Rrp7A_RRM"/>
</dbReference>
<dbReference type="PANTHER" id="PTHR13191:SF0">
    <property type="entry name" value="RIBOSOMAL RNA-PROCESSING PROTEIN 7 HOMOLOG A-RELATED"/>
    <property type="match status" value="1"/>
</dbReference>
<dbReference type="SUPFAM" id="SSF54928">
    <property type="entry name" value="RNA-binding domain, RBD"/>
    <property type="match status" value="1"/>
</dbReference>
<dbReference type="InterPro" id="IPR040446">
    <property type="entry name" value="RRP7"/>
</dbReference>
<evidence type="ECO:0000259" key="2">
    <source>
        <dbReference type="Pfam" id="PF12923"/>
    </source>
</evidence>
<evidence type="ECO:0000256" key="1">
    <source>
        <dbReference type="ARBA" id="ARBA00006110"/>
    </source>
</evidence>
<dbReference type="Gene3D" id="3.30.70.330">
    <property type="match status" value="1"/>
</dbReference>
<comment type="similarity">
    <text evidence="1">Belongs to the RRP7 family.</text>
</comment>
<dbReference type="InterPro" id="IPR012677">
    <property type="entry name" value="Nucleotide-bd_a/b_plait_sf"/>
</dbReference>
<dbReference type="AlphaFoldDB" id="A0A2H8TG31"/>
<accession>A0A2H8TG31</accession>
<dbReference type="EMBL" id="GFXV01001262">
    <property type="protein sequence ID" value="MBW13067.1"/>
    <property type="molecule type" value="Transcribed_RNA"/>
</dbReference>
<reference evidence="3" key="1">
    <citation type="submission" date="2017-10" db="EMBL/GenBank/DDBJ databases">
        <title>Transcriptome Assembly of Sugarcane Aphid Adults.</title>
        <authorList>
            <person name="Scully E.D."/>
            <person name="Palmer N.A."/>
            <person name="Geib S.M."/>
            <person name="Sarath G."/>
            <person name="Sattler S.E."/>
        </authorList>
    </citation>
    <scope>NUCLEOTIDE SEQUENCE</scope>
    <source>
        <tissue evidence="3">Whole body</tissue>
    </source>
</reference>
<evidence type="ECO:0000313" key="3">
    <source>
        <dbReference type="EMBL" id="MBW13067.1"/>
    </source>
</evidence>
<dbReference type="CDD" id="cd12294">
    <property type="entry name" value="RRM_Rrp7A"/>
    <property type="match status" value="1"/>
</dbReference>
<dbReference type="Pfam" id="PF12923">
    <property type="entry name" value="RRP7"/>
    <property type="match status" value="1"/>
</dbReference>
<dbReference type="Gene3D" id="6.10.250.1770">
    <property type="match status" value="1"/>
</dbReference>
<dbReference type="GO" id="GO:0034456">
    <property type="term" value="C:UTP-C complex"/>
    <property type="evidence" value="ECO:0007669"/>
    <property type="project" value="TreeGrafter"/>
</dbReference>
<name>A0A2H8TG31_9HEMI</name>
<dbReference type="GO" id="GO:0032545">
    <property type="term" value="C:CURI complex"/>
    <property type="evidence" value="ECO:0007669"/>
    <property type="project" value="TreeGrafter"/>
</dbReference>
<dbReference type="InterPro" id="IPR024326">
    <property type="entry name" value="RRP7_C"/>
</dbReference>
<dbReference type="OrthoDB" id="5390at2759"/>
<proteinExistence type="inferred from homology"/>
<protein>
    <submittedName>
        <fullName evidence="3">Ribosomal RNA-processing protein 7 A</fullName>
    </submittedName>
</protein>
<dbReference type="GO" id="GO:0003676">
    <property type="term" value="F:nucleic acid binding"/>
    <property type="evidence" value="ECO:0007669"/>
    <property type="project" value="InterPro"/>
</dbReference>
<dbReference type="GO" id="GO:0006364">
    <property type="term" value="P:rRNA processing"/>
    <property type="evidence" value="ECO:0007669"/>
    <property type="project" value="TreeGrafter"/>
</dbReference>
<feature type="domain" description="Ribosomal RNA-processing protein 7 C-terminal" evidence="2">
    <location>
        <begin position="147"/>
        <end position="266"/>
    </location>
</feature>
<gene>
    <name evidence="3" type="primary">Rrp7a_1</name>
</gene>